<dbReference type="RefSeq" id="XP_007520109.1">
    <property type="nucleotide sequence ID" value="XM_007520047.2"/>
</dbReference>
<dbReference type="PANTHER" id="PTHR20859">
    <property type="entry name" value="INTERFERON/INTERLEUKIN RECEPTOR"/>
    <property type="match status" value="1"/>
</dbReference>
<dbReference type="OMA" id="SMENYYE"/>
<evidence type="ECO:0000256" key="12">
    <source>
        <dbReference type="SAM" id="SignalP"/>
    </source>
</evidence>
<dbReference type="PANTHER" id="PTHR20859:SF51">
    <property type="entry name" value="INTERLEUKIN-22 RECEPTOR SUBUNIT ALPHA-2"/>
    <property type="match status" value="1"/>
</dbReference>
<feature type="chain" id="PRO_5010258923" description="Interleukin-22 receptor subunit alpha-2" evidence="12">
    <location>
        <begin position="22"/>
        <end position="231"/>
    </location>
</feature>
<dbReference type="OrthoDB" id="10007376at2759"/>
<dbReference type="AlphaFoldDB" id="A0A1S2ZJ13"/>
<comment type="function">
    <text evidence="8">Receptor for IL22. Binds to IL22, prevents interaction with the functional IL-22R complex and blocks the activity of IL22 (in vitro). May play an important role as an IL22 antagonist in the regulation of inflammatory responses.</text>
</comment>
<dbReference type="InterPro" id="IPR013783">
    <property type="entry name" value="Ig-like_fold"/>
</dbReference>
<dbReference type="GO" id="GO:0042018">
    <property type="term" value="F:interleukin-22 receptor activity"/>
    <property type="evidence" value="ECO:0007669"/>
    <property type="project" value="Ensembl"/>
</dbReference>
<dbReference type="Pfam" id="PF09294">
    <property type="entry name" value="Interfer-bind"/>
    <property type="match status" value="1"/>
</dbReference>
<evidence type="ECO:0000256" key="9">
    <source>
        <dbReference type="ARBA" id="ARBA00071142"/>
    </source>
</evidence>
<evidence type="ECO:0000256" key="2">
    <source>
        <dbReference type="ARBA" id="ARBA00005399"/>
    </source>
</evidence>
<accession>A0A1S2ZJ13</accession>
<dbReference type="GO" id="GO:0005576">
    <property type="term" value="C:extracellular region"/>
    <property type="evidence" value="ECO:0007669"/>
    <property type="project" value="UniProtKB-SubCell"/>
</dbReference>
<dbReference type="FunFam" id="2.60.40.10:FF:001095">
    <property type="entry name" value="Interleukin 22 receptor, alpha 2"/>
    <property type="match status" value="1"/>
</dbReference>
<dbReference type="InterPro" id="IPR050650">
    <property type="entry name" value="Type-II_Cytokine-TF_Rcpt"/>
</dbReference>
<dbReference type="InterPro" id="IPR015373">
    <property type="entry name" value="Interferon/interleukin_rcp_dom"/>
</dbReference>
<feature type="domain" description="Interferon/interleukin receptor" evidence="14">
    <location>
        <begin position="126"/>
        <end position="229"/>
    </location>
</feature>
<evidence type="ECO:0000256" key="7">
    <source>
        <dbReference type="ARBA" id="ARBA00023170"/>
    </source>
</evidence>
<dbReference type="CTD" id="116379"/>
<comment type="similarity">
    <text evidence="2">Belongs to the type II cytokine receptor family.</text>
</comment>
<dbReference type="CDD" id="cd00063">
    <property type="entry name" value="FN3"/>
    <property type="match status" value="1"/>
</dbReference>
<evidence type="ECO:0000256" key="11">
    <source>
        <dbReference type="ARBA" id="ARBA00080921"/>
    </source>
</evidence>
<dbReference type="Proteomes" id="UP001652624">
    <property type="component" value="Chromosome 4"/>
</dbReference>
<name>A0A1S2ZJ13_ERIEU</name>
<comment type="subcellular location">
    <subcellularLocation>
        <location evidence="1">Secreted</location>
    </subcellularLocation>
</comment>
<keyword evidence="7 16" id="KW-0675">Receptor</keyword>
<proteinExistence type="inferred from homology"/>
<keyword evidence="5" id="KW-0677">Repeat</keyword>
<evidence type="ECO:0000256" key="10">
    <source>
        <dbReference type="ARBA" id="ARBA00075144"/>
    </source>
</evidence>
<dbReference type="FunCoup" id="A0A1S2ZJ13">
    <property type="interactions" value="4"/>
</dbReference>
<evidence type="ECO:0000259" key="13">
    <source>
        <dbReference type="Pfam" id="PF01108"/>
    </source>
</evidence>
<dbReference type="eggNOG" id="ENOG502S2NT">
    <property type="taxonomic scope" value="Eukaryota"/>
</dbReference>
<sequence length="231" mass="27199">MMPTHCFLAFLLSFYLPGVEETRPDPESLKPQRVHFQSRNFHNILHWQPGHACSSNSSIYSVQYKMYGQQQWKNKENCQSIQKFFCDLTNETSDIYEPYYGRVRMTSAGIHSGWSMTKRFTPLWETKLDSPVLNVTRVNGSLLVILHAPYFPYRNPKGKNSLMENYYELVYRVFMINNSLRKEDKVYEGVEKVIEIEAITPHSFYCVAAEIYQPMLDRRSQRSKERCVLIP</sequence>
<evidence type="ECO:0000256" key="5">
    <source>
        <dbReference type="ARBA" id="ARBA00022737"/>
    </source>
</evidence>
<evidence type="ECO:0000256" key="1">
    <source>
        <dbReference type="ARBA" id="ARBA00004613"/>
    </source>
</evidence>
<keyword evidence="4 12" id="KW-0732">Signal</keyword>
<dbReference type="GO" id="GO:0042017">
    <property type="term" value="F:interleukin-22 binding"/>
    <property type="evidence" value="ECO:0007669"/>
    <property type="project" value="Ensembl"/>
</dbReference>
<evidence type="ECO:0000256" key="8">
    <source>
        <dbReference type="ARBA" id="ARBA00054691"/>
    </source>
</evidence>
<dbReference type="STRING" id="9365.ENSEEUP00000007972"/>
<keyword evidence="3" id="KW-0964">Secreted</keyword>
<evidence type="ECO:0000256" key="3">
    <source>
        <dbReference type="ARBA" id="ARBA00022525"/>
    </source>
</evidence>
<feature type="domain" description="Fibronectin type-III" evidence="13">
    <location>
        <begin position="8"/>
        <end position="114"/>
    </location>
</feature>
<dbReference type="Pfam" id="PF01108">
    <property type="entry name" value="Tissue_fac"/>
    <property type="match status" value="1"/>
</dbReference>
<reference evidence="16" key="1">
    <citation type="submission" date="2025-08" db="UniProtKB">
        <authorList>
            <consortium name="RefSeq"/>
        </authorList>
    </citation>
    <scope>IDENTIFICATION</scope>
</reference>
<dbReference type="Gene3D" id="2.60.40.10">
    <property type="entry name" value="Immunoglobulins"/>
    <property type="match status" value="2"/>
</dbReference>
<dbReference type="FunFam" id="2.60.40.10:FF:000348">
    <property type="entry name" value="Interleukin 20 receptor subunit alpha"/>
    <property type="match status" value="1"/>
</dbReference>
<dbReference type="InParanoid" id="A0A1S2ZJ13"/>
<evidence type="ECO:0000313" key="15">
    <source>
        <dbReference type="Proteomes" id="UP001652624"/>
    </source>
</evidence>
<evidence type="ECO:0000259" key="14">
    <source>
        <dbReference type="Pfam" id="PF09294"/>
    </source>
</evidence>
<dbReference type="GeneID" id="103110840"/>
<organism evidence="15 16">
    <name type="scientific">Erinaceus europaeus</name>
    <name type="common">Western European hedgehog</name>
    <dbReference type="NCBI Taxonomy" id="9365"/>
    <lineage>
        <taxon>Eukaryota</taxon>
        <taxon>Metazoa</taxon>
        <taxon>Chordata</taxon>
        <taxon>Craniata</taxon>
        <taxon>Vertebrata</taxon>
        <taxon>Euteleostomi</taxon>
        <taxon>Mammalia</taxon>
        <taxon>Eutheria</taxon>
        <taxon>Laurasiatheria</taxon>
        <taxon>Eulipotyphla</taxon>
        <taxon>Erinaceidae</taxon>
        <taxon>Erinaceinae</taxon>
        <taxon>Erinaceus</taxon>
    </lineage>
</organism>
<dbReference type="GO" id="GO:0005886">
    <property type="term" value="C:plasma membrane"/>
    <property type="evidence" value="ECO:0007669"/>
    <property type="project" value="TreeGrafter"/>
</dbReference>
<gene>
    <name evidence="16" type="primary">IL22RA2</name>
</gene>
<dbReference type="SUPFAM" id="SSF49265">
    <property type="entry name" value="Fibronectin type III"/>
    <property type="match status" value="2"/>
</dbReference>
<dbReference type="InterPro" id="IPR036116">
    <property type="entry name" value="FN3_sf"/>
</dbReference>
<protein>
    <recommendedName>
        <fullName evidence="9">Interleukin-22 receptor subunit alpha-2</fullName>
    </recommendedName>
    <alternativeName>
        <fullName evidence="11">Cytokine receptor family type 2, soluble 1</fullName>
    </alternativeName>
    <alternativeName>
        <fullName evidence="10">Interleukin-22-binding protein</fullName>
    </alternativeName>
</protein>
<evidence type="ECO:0000256" key="6">
    <source>
        <dbReference type="ARBA" id="ARBA00023157"/>
    </source>
</evidence>
<dbReference type="InterPro" id="IPR003961">
    <property type="entry name" value="FN3_dom"/>
</dbReference>
<keyword evidence="6" id="KW-1015">Disulfide bond</keyword>
<keyword evidence="15" id="KW-1185">Reference proteome</keyword>
<evidence type="ECO:0000256" key="4">
    <source>
        <dbReference type="ARBA" id="ARBA00022729"/>
    </source>
</evidence>
<evidence type="ECO:0000313" key="16">
    <source>
        <dbReference type="RefSeq" id="XP_007520109.1"/>
    </source>
</evidence>
<feature type="signal peptide" evidence="12">
    <location>
        <begin position="1"/>
        <end position="21"/>
    </location>
</feature>